<name>A0A4R1YY03_9RHOB</name>
<comment type="caution">
    <text evidence="1">The sequence shown here is derived from an EMBL/GenBank/DDBJ whole genome shotgun (WGS) entry which is preliminary data.</text>
</comment>
<dbReference type="EMBL" id="SLVM01000005">
    <property type="protein sequence ID" value="TCM86131.1"/>
    <property type="molecule type" value="Genomic_DNA"/>
</dbReference>
<evidence type="ECO:0000313" key="2">
    <source>
        <dbReference type="Proteomes" id="UP000295277"/>
    </source>
</evidence>
<accession>A0A4R1YY03</accession>
<dbReference type="AlphaFoldDB" id="A0A4R1YY03"/>
<reference evidence="1 2" key="1">
    <citation type="submission" date="2019-03" db="EMBL/GenBank/DDBJ databases">
        <title>Genomic Encyclopedia of Type Strains, Phase IV (KMG-IV): sequencing the most valuable type-strain genomes for metagenomic binning, comparative biology and taxonomic classification.</title>
        <authorList>
            <person name="Goeker M."/>
        </authorList>
    </citation>
    <scope>NUCLEOTIDE SEQUENCE [LARGE SCALE GENOMIC DNA]</scope>
    <source>
        <strain evidence="1 2">DSM 21153</strain>
    </source>
</reference>
<protein>
    <submittedName>
        <fullName evidence="1">Uncharacterized protein</fullName>
    </submittedName>
</protein>
<evidence type="ECO:0000313" key="1">
    <source>
        <dbReference type="EMBL" id="TCM86131.1"/>
    </source>
</evidence>
<dbReference type="RefSeq" id="WP_132693928.1">
    <property type="nucleotide sequence ID" value="NZ_SLVM01000005.1"/>
</dbReference>
<dbReference type="OrthoDB" id="7875899at2"/>
<gene>
    <name evidence="1" type="ORF">EV216_10596</name>
</gene>
<dbReference type="Proteomes" id="UP000295277">
    <property type="component" value="Unassembled WGS sequence"/>
</dbReference>
<keyword evidence="2" id="KW-1185">Reference proteome</keyword>
<sequence>MTTYAPILSLKLAHTYYGVDRVPVAVMPADPAGFDRAGLLLRWRGVEAVVLADRADDRPASVTLDLVAEAPQLFAVTRGADWNEVSLLEIPAGIDDVAYVDLFRAGKISQMVSKRLARAEIALPQEGGREVTLRFDAVDALWAYVVTGGESGSGFSVFDPTGKVEFDALGPRTLPDGTAAHVLRSAVPIAARARPPERFALQRPGPFGPETVIPVLPAAGTGFRNPDEPGGAACLQSDIFVTVW</sequence>
<organism evidence="1 2">
    <name type="scientific">Rhodovulum steppense</name>
    <dbReference type="NCBI Taxonomy" id="540251"/>
    <lineage>
        <taxon>Bacteria</taxon>
        <taxon>Pseudomonadati</taxon>
        <taxon>Pseudomonadota</taxon>
        <taxon>Alphaproteobacteria</taxon>
        <taxon>Rhodobacterales</taxon>
        <taxon>Paracoccaceae</taxon>
        <taxon>Rhodovulum</taxon>
    </lineage>
</organism>
<proteinExistence type="predicted"/>